<name>A0A6I3SCI9_9BURK</name>
<dbReference type="GO" id="GO:0003700">
    <property type="term" value="F:DNA-binding transcription factor activity"/>
    <property type="evidence" value="ECO:0007669"/>
    <property type="project" value="InterPro"/>
</dbReference>
<evidence type="ECO:0000313" key="3">
    <source>
        <dbReference type="Proteomes" id="UP000462362"/>
    </source>
</evidence>
<dbReference type="InterPro" id="IPR047057">
    <property type="entry name" value="MerR_fam"/>
</dbReference>
<dbReference type="AlphaFoldDB" id="A0A6I3SCI9"/>
<organism evidence="2 3">
    <name type="scientific">Parasutterella excrementihominis</name>
    <dbReference type="NCBI Taxonomy" id="487175"/>
    <lineage>
        <taxon>Bacteria</taxon>
        <taxon>Pseudomonadati</taxon>
        <taxon>Pseudomonadota</taxon>
        <taxon>Betaproteobacteria</taxon>
        <taxon>Burkholderiales</taxon>
        <taxon>Sutterellaceae</taxon>
        <taxon>Parasutterella</taxon>
    </lineage>
</organism>
<proteinExistence type="predicted"/>
<dbReference type="Gene3D" id="1.10.1660.10">
    <property type="match status" value="1"/>
</dbReference>
<dbReference type="Pfam" id="PF13411">
    <property type="entry name" value="MerR_1"/>
    <property type="match status" value="1"/>
</dbReference>
<evidence type="ECO:0000256" key="1">
    <source>
        <dbReference type="ARBA" id="ARBA00023125"/>
    </source>
</evidence>
<dbReference type="SUPFAM" id="SSF46955">
    <property type="entry name" value="Putative DNA-binding domain"/>
    <property type="match status" value="1"/>
</dbReference>
<gene>
    <name evidence="2" type="ORF">GMD42_11000</name>
</gene>
<dbReference type="InterPro" id="IPR009061">
    <property type="entry name" value="DNA-bd_dom_put_sf"/>
</dbReference>
<dbReference type="GO" id="GO:0003677">
    <property type="term" value="F:DNA binding"/>
    <property type="evidence" value="ECO:0007669"/>
    <property type="project" value="UniProtKB-KW"/>
</dbReference>
<protein>
    <submittedName>
        <fullName evidence="2">MerR family transcriptional regulator</fullName>
    </submittedName>
</protein>
<dbReference type="PRINTS" id="PR00040">
    <property type="entry name" value="HTHMERR"/>
</dbReference>
<dbReference type="InterPro" id="IPR000551">
    <property type="entry name" value="MerR-type_HTH_dom"/>
</dbReference>
<dbReference type="PROSITE" id="PS00552">
    <property type="entry name" value="HTH_MERR_1"/>
    <property type="match status" value="1"/>
</dbReference>
<dbReference type="PANTHER" id="PTHR30204">
    <property type="entry name" value="REDOX-CYCLING DRUG-SENSING TRANSCRIPTIONAL ACTIVATOR SOXR"/>
    <property type="match status" value="1"/>
</dbReference>
<evidence type="ECO:0000313" key="2">
    <source>
        <dbReference type="EMBL" id="MTU44115.1"/>
    </source>
</evidence>
<dbReference type="EMBL" id="WNCL01000047">
    <property type="protein sequence ID" value="MTU44115.1"/>
    <property type="molecule type" value="Genomic_DNA"/>
</dbReference>
<dbReference type="PROSITE" id="PS50937">
    <property type="entry name" value="HTH_MERR_2"/>
    <property type="match status" value="1"/>
</dbReference>
<keyword evidence="1" id="KW-0238">DNA-binding</keyword>
<reference evidence="2 3" key="1">
    <citation type="journal article" date="2019" name="Nat. Med.">
        <title>A library of human gut bacterial isolates paired with longitudinal multiomics data enables mechanistic microbiome research.</title>
        <authorList>
            <person name="Poyet M."/>
            <person name="Groussin M."/>
            <person name="Gibbons S.M."/>
            <person name="Avila-Pacheco J."/>
            <person name="Jiang X."/>
            <person name="Kearney S.M."/>
            <person name="Perrotta A.R."/>
            <person name="Berdy B."/>
            <person name="Zhao S."/>
            <person name="Lieberman T.D."/>
            <person name="Swanson P.K."/>
            <person name="Smith M."/>
            <person name="Roesemann S."/>
            <person name="Alexander J.E."/>
            <person name="Rich S.A."/>
            <person name="Livny J."/>
            <person name="Vlamakis H."/>
            <person name="Clish C."/>
            <person name="Bullock K."/>
            <person name="Deik A."/>
            <person name="Scott J."/>
            <person name="Pierce K.A."/>
            <person name="Xavier R.J."/>
            <person name="Alm E.J."/>
        </authorList>
    </citation>
    <scope>NUCLEOTIDE SEQUENCE [LARGE SCALE GENOMIC DNA]</scope>
    <source>
        <strain evidence="2 3">BIOML-A2</strain>
    </source>
</reference>
<comment type="caution">
    <text evidence="2">The sequence shown here is derived from an EMBL/GenBank/DDBJ whole genome shotgun (WGS) entry which is preliminary data.</text>
</comment>
<dbReference type="RefSeq" id="WP_021868026.1">
    <property type="nucleotide sequence ID" value="NZ_CAJUON010000001.1"/>
</dbReference>
<sequence length="131" mass="15183">MRISELAKKAGCTVESIRFYENHDLIPRPPRTESNYRVYGPAHLSRLLFIRHCRSLDLSLNEIRTLADVVENSEKGELIRAHTIVEEHLKAIDQKIEDLNHLRDQLNSLHSRCHGEDHDHGRCGLIEELTK</sequence>
<dbReference type="SMART" id="SM00422">
    <property type="entry name" value="HTH_MERR"/>
    <property type="match status" value="1"/>
</dbReference>
<accession>A0A6I3SCI9</accession>
<dbReference type="PANTHER" id="PTHR30204:SF92">
    <property type="entry name" value="HTH-TYPE TRANSCRIPTIONAL REGULATOR ZNTR"/>
    <property type="match status" value="1"/>
</dbReference>
<dbReference type="Proteomes" id="UP000462362">
    <property type="component" value="Unassembled WGS sequence"/>
</dbReference>